<dbReference type="Proteomes" id="UP000618445">
    <property type="component" value="Unassembled WGS sequence"/>
</dbReference>
<keyword evidence="2" id="KW-1185">Reference proteome</keyword>
<dbReference type="EMBL" id="JACJQY010000014">
    <property type="protein sequence ID" value="MBD2317316.1"/>
    <property type="molecule type" value="Genomic_DNA"/>
</dbReference>
<proteinExistence type="predicted"/>
<protein>
    <submittedName>
        <fullName evidence="1">Uncharacterized protein</fullName>
    </submittedName>
</protein>
<sequence>MAAALRAAAIFLYSKGVSLGYPVMSTDAERSLLNSLQAYVNRFDTSNSPEDLLAIASSILTFQQKQGSSIKIEPNQAEALIQQVVNQFQSEPLSPVIDATIDTATDTLVQEVNQWRRSLEHQVLNTLNAYARKVHPNQIQNLLPETILSILPLVESAQLRKSDAASLIRQVESKFNWNSALAQVIDPKFLAIADKLVQLSKFGDLKNQLQESLLGNQDLINNTLENVTESFVERELAKILGSNTLHMDIDIDAQKLMVKQVTLKLNVLHSSATPSKSNEEIATQMDAEIDRFKASRPLPFRLF</sequence>
<gene>
    <name evidence="1" type="ORF">H6G05_10725</name>
</gene>
<evidence type="ECO:0000313" key="1">
    <source>
        <dbReference type="EMBL" id="MBD2317316.1"/>
    </source>
</evidence>
<evidence type="ECO:0000313" key="2">
    <source>
        <dbReference type="Proteomes" id="UP000618445"/>
    </source>
</evidence>
<reference evidence="1 2" key="1">
    <citation type="journal article" date="2020" name="ISME J.">
        <title>Comparative genomics reveals insights into cyanobacterial evolution and habitat adaptation.</title>
        <authorList>
            <person name="Chen M.Y."/>
            <person name="Teng W.K."/>
            <person name="Zhao L."/>
            <person name="Hu C.X."/>
            <person name="Zhou Y.K."/>
            <person name="Han B.P."/>
            <person name="Song L.R."/>
            <person name="Shu W.S."/>
        </authorList>
    </citation>
    <scope>NUCLEOTIDE SEQUENCE [LARGE SCALE GENOMIC DNA]</scope>
    <source>
        <strain evidence="1 2">FACHB-1050</strain>
    </source>
</reference>
<organism evidence="1 2">
    <name type="scientific">Phormidium tenue FACHB-1050</name>
    <dbReference type="NCBI Taxonomy" id="2692857"/>
    <lineage>
        <taxon>Bacteria</taxon>
        <taxon>Bacillati</taxon>
        <taxon>Cyanobacteriota</taxon>
        <taxon>Cyanophyceae</taxon>
        <taxon>Oscillatoriophycideae</taxon>
        <taxon>Oscillatoriales</taxon>
        <taxon>Oscillatoriaceae</taxon>
        <taxon>Phormidium</taxon>
    </lineage>
</organism>
<dbReference type="RefSeq" id="WP_190578165.1">
    <property type="nucleotide sequence ID" value="NZ_CAWPQU010000006.1"/>
</dbReference>
<accession>A0ABR8CAC3</accession>
<name>A0ABR8CAC3_9CYAN</name>
<comment type="caution">
    <text evidence="1">The sequence shown here is derived from an EMBL/GenBank/DDBJ whole genome shotgun (WGS) entry which is preliminary data.</text>
</comment>